<evidence type="ECO:0000313" key="4">
    <source>
        <dbReference type="Proteomes" id="UP001595816"/>
    </source>
</evidence>
<dbReference type="EMBL" id="JBHSAY010000033">
    <property type="protein sequence ID" value="MFC4136683.1"/>
    <property type="molecule type" value="Genomic_DNA"/>
</dbReference>
<proteinExistence type="predicted"/>
<accession>A0ABV8M2C1</accession>
<feature type="domain" description="FHA" evidence="2">
    <location>
        <begin position="229"/>
        <end position="286"/>
    </location>
</feature>
<reference evidence="4" key="1">
    <citation type="journal article" date="2019" name="Int. J. Syst. Evol. Microbiol.">
        <title>The Global Catalogue of Microorganisms (GCM) 10K type strain sequencing project: providing services to taxonomists for standard genome sequencing and annotation.</title>
        <authorList>
            <consortium name="The Broad Institute Genomics Platform"/>
            <consortium name="The Broad Institute Genome Sequencing Center for Infectious Disease"/>
            <person name="Wu L."/>
            <person name="Ma J."/>
        </authorList>
    </citation>
    <scope>NUCLEOTIDE SEQUENCE [LARGE SCALE GENOMIC DNA]</scope>
    <source>
        <strain evidence="4">CGMCC 4.7289</strain>
    </source>
</reference>
<evidence type="ECO:0000313" key="3">
    <source>
        <dbReference type="EMBL" id="MFC4136683.1"/>
    </source>
</evidence>
<evidence type="ECO:0000256" key="1">
    <source>
        <dbReference type="ARBA" id="ARBA00022553"/>
    </source>
</evidence>
<dbReference type="InterPro" id="IPR000253">
    <property type="entry name" value="FHA_dom"/>
</dbReference>
<dbReference type="InterPro" id="IPR008984">
    <property type="entry name" value="SMAD_FHA_dom_sf"/>
</dbReference>
<keyword evidence="4" id="KW-1185">Reference proteome</keyword>
<sequence length="345" mass="36835">MRFEVSHVLDAIERRLTTEPALARGVLDLAEVVRYVDLDGGRPATLLRLGMVVDALARHLAEEGIQVYCVVDKQLLSDLDQPSSERMVIRRWADDGHVEVVQGSGMRVRELNEIAGLPIISRNLPGLAALPGAGGAVITVRGPVPTAPSDLGRRLMSRRWRCPDPECALFAGMRVAVGQPLPKLRGNPLCPRHDLPLADTGPAPAQDVLAVRVNGVIKQRFLVTGAGPVTVGRAPEGNWDSDSRSIVLGPWLDEGGVKAVSRNHVVVAFDHSGLSVKDVSMNGAWIYPGGDKITPRQPRTLGPAEYIELYPGVEIGRPGSLAAGTGTVGSVLVDAPTMSFRLPPA</sequence>
<dbReference type="Proteomes" id="UP001595816">
    <property type="component" value="Unassembled WGS sequence"/>
</dbReference>
<name>A0ABV8M2C1_9ACTN</name>
<dbReference type="RefSeq" id="WP_253760494.1">
    <property type="nucleotide sequence ID" value="NZ_JAMZDZ010000001.1"/>
</dbReference>
<keyword evidence="1" id="KW-0597">Phosphoprotein</keyword>
<protein>
    <submittedName>
        <fullName evidence="3">FHA domain-containing protein</fullName>
    </submittedName>
</protein>
<organism evidence="3 4">
    <name type="scientific">Hamadaea flava</name>
    <dbReference type="NCBI Taxonomy" id="1742688"/>
    <lineage>
        <taxon>Bacteria</taxon>
        <taxon>Bacillati</taxon>
        <taxon>Actinomycetota</taxon>
        <taxon>Actinomycetes</taxon>
        <taxon>Micromonosporales</taxon>
        <taxon>Micromonosporaceae</taxon>
        <taxon>Hamadaea</taxon>
    </lineage>
</organism>
<evidence type="ECO:0000259" key="2">
    <source>
        <dbReference type="PROSITE" id="PS50006"/>
    </source>
</evidence>
<comment type="caution">
    <text evidence="3">The sequence shown here is derived from an EMBL/GenBank/DDBJ whole genome shotgun (WGS) entry which is preliminary data.</text>
</comment>
<dbReference type="Gene3D" id="2.60.200.20">
    <property type="match status" value="1"/>
</dbReference>
<dbReference type="SUPFAM" id="SSF49879">
    <property type="entry name" value="SMAD/FHA domain"/>
    <property type="match status" value="1"/>
</dbReference>
<dbReference type="PROSITE" id="PS50006">
    <property type="entry name" value="FHA_DOMAIN"/>
    <property type="match status" value="1"/>
</dbReference>
<gene>
    <name evidence="3" type="ORF">ACFOZ4_39270</name>
</gene>